<sequence>MHSPELKLMETENGSCSRGTSYSGKGKEIVDMGKSTEDNTCITSVGVVEEKGNSKEVDIEETCQEIVVDRRKSKGYVTEAGFGVMEVDKEKDDDKDDDGGPVVGGSGGRSALNGHHRSGMRESDTGESVDVDNISSSPTFSKGRGNILNSSRVSCAYTEERLTGESVDVVLVTPPKQNHKHTPAMEDYDDDFDQSPIALGAEDCCGQTFPKGRGNISTSPPVSCPHNDATEIVDCVDVVLVTPAKTINKDNRGLEDDVDFVRQSISEVNESEGGDVDVVLVNPPKQNPQTQPCDGK</sequence>
<feature type="compositionally biased region" description="Polar residues" evidence="1">
    <location>
        <begin position="12"/>
        <end position="23"/>
    </location>
</feature>
<accession>A0A8X7ULB3</accession>
<dbReference type="Proteomes" id="UP000886595">
    <property type="component" value="Unassembled WGS sequence"/>
</dbReference>
<protein>
    <submittedName>
        <fullName evidence="2">Uncharacterized protein</fullName>
    </submittedName>
</protein>
<feature type="compositionally biased region" description="Basic and acidic residues" evidence="1">
    <location>
        <begin position="1"/>
        <end position="10"/>
    </location>
</feature>
<evidence type="ECO:0000313" key="3">
    <source>
        <dbReference type="Proteomes" id="UP000886595"/>
    </source>
</evidence>
<keyword evidence="3" id="KW-1185">Reference proteome</keyword>
<feature type="region of interest" description="Disordered" evidence="1">
    <location>
        <begin position="268"/>
        <end position="296"/>
    </location>
</feature>
<proteinExistence type="predicted"/>
<feature type="region of interest" description="Disordered" evidence="1">
    <location>
        <begin position="1"/>
        <end position="31"/>
    </location>
</feature>
<feature type="region of interest" description="Disordered" evidence="1">
    <location>
        <begin position="87"/>
        <end position="145"/>
    </location>
</feature>
<gene>
    <name evidence="2" type="ORF">Bca52824_054107</name>
</gene>
<organism evidence="2 3">
    <name type="scientific">Brassica carinata</name>
    <name type="common">Ethiopian mustard</name>
    <name type="synonym">Abyssinian cabbage</name>
    <dbReference type="NCBI Taxonomy" id="52824"/>
    <lineage>
        <taxon>Eukaryota</taxon>
        <taxon>Viridiplantae</taxon>
        <taxon>Streptophyta</taxon>
        <taxon>Embryophyta</taxon>
        <taxon>Tracheophyta</taxon>
        <taxon>Spermatophyta</taxon>
        <taxon>Magnoliopsida</taxon>
        <taxon>eudicotyledons</taxon>
        <taxon>Gunneridae</taxon>
        <taxon>Pentapetalae</taxon>
        <taxon>rosids</taxon>
        <taxon>malvids</taxon>
        <taxon>Brassicales</taxon>
        <taxon>Brassicaceae</taxon>
        <taxon>Brassiceae</taxon>
        <taxon>Brassica</taxon>
    </lineage>
</organism>
<dbReference type="EMBL" id="JAAMPC010000011">
    <property type="protein sequence ID" value="KAG2282887.1"/>
    <property type="molecule type" value="Genomic_DNA"/>
</dbReference>
<evidence type="ECO:0000256" key="1">
    <source>
        <dbReference type="SAM" id="MobiDB-lite"/>
    </source>
</evidence>
<evidence type="ECO:0000313" key="2">
    <source>
        <dbReference type="EMBL" id="KAG2282887.1"/>
    </source>
</evidence>
<name>A0A8X7ULB3_BRACI</name>
<feature type="compositionally biased region" description="Polar residues" evidence="1">
    <location>
        <begin position="287"/>
        <end position="296"/>
    </location>
</feature>
<reference evidence="2 3" key="1">
    <citation type="submission" date="2020-02" db="EMBL/GenBank/DDBJ databases">
        <authorList>
            <person name="Ma Q."/>
            <person name="Huang Y."/>
            <person name="Song X."/>
            <person name="Pei D."/>
        </authorList>
    </citation>
    <scope>NUCLEOTIDE SEQUENCE [LARGE SCALE GENOMIC DNA]</scope>
    <source>
        <strain evidence="2">Sxm20200214</strain>
        <tissue evidence="2">Leaf</tissue>
    </source>
</reference>
<comment type="caution">
    <text evidence="2">The sequence shown here is derived from an EMBL/GenBank/DDBJ whole genome shotgun (WGS) entry which is preliminary data.</text>
</comment>
<dbReference type="AlphaFoldDB" id="A0A8X7ULB3"/>